<dbReference type="REBASE" id="38861">
    <property type="entry name" value="PcoORFBP"/>
</dbReference>
<dbReference type="RefSeq" id="WP_006847320.1">
    <property type="nucleotide sequence ID" value="NZ_CP085932.1"/>
</dbReference>
<organism evidence="1 2">
    <name type="scientific">Segatella copri DSM 18205</name>
    <dbReference type="NCBI Taxonomy" id="537011"/>
    <lineage>
        <taxon>Bacteria</taxon>
        <taxon>Pseudomonadati</taxon>
        <taxon>Bacteroidota</taxon>
        <taxon>Bacteroidia</taxon>
        <taxon>Bacteroidales</taxon>
        <taxon>Prevotellaceae</taxon>
        <taxon>Segatella</taxon>
    </lineage>
</organism>
<gene>
    <name evidence="1" type="ORF">PREVCOP_04607</name>
</gene>
<proteinExistence type="predicted"/>
<reference evidence="1" key="1">
    <citation type="submission" date="2009-11" db="EMBL/GenBank/DDBJ databases">
        <authorList>
            <person name="Weinstock G."/>
            <person name="Sodergren E."/>
            <person name="Clifton S."/>
            <person name="Fulton L."/>
            <person name="Fulton B."/>
            <person name="Courtney L."/>
            <person name="Fronick C."/>
            <person name="Harrison M."/>
            <person name="Strong C."/>
            <person name="Farmer C."/>
            <person name="Delahaunty K."/>
            <person name="Markovic C."/>
            <person name="Hall O."/>
            <person name="Minx P."/>
            <person name="Tomlinson C."/>
            <person name="Mitreva M."/>
            <person name="Nelson J."/>
            <person name="Hou S."/>
            <person name="Wollam A."/>
            <person name="Pepin K.H."/>
            <person name="Johnson M."/>
            <person name="Bhonagiri V."/>
            <person name="Nash W.E."/>
            <person name="Warren W."/>
            <person name="Chinwalla A."/>
            <person name="Mardis E.R."/>
            <person name="Wilson R.K."/>
        </authorList>
    </citation>
    <scope>NUCLEOTIDE SEQUENCE [LARGE SCALE GENOMIC DNA]</scope>
    <source>
        <strain evidence="1">DSM 18205</strain>
    </source>
</reference>
<dbReference type="PaxDb" id="537011-PREVCOP_04607"/>
<dbReference type="OrthoDB" id="67788at2"/>
<dbReference type="AlphaFoldDB" id="D1PBM7"/>
<dbReference type="HOGENOM" id="CLU_1473930_0_0_10"/>
<comment type="caution">
    <text evidence="1">The sequence shown here is derived from an EMBL/GenBank/DDBJ whole genome shotgun (WGS) entry which is preliminary data.</text>
</comment>
<evidence type="ECO:0000313" key="2">
    <source>
        <dbReference type="Proteomes" id="UP000004477"/>
    </source>
</evidence>
<dbReference type="GeneID" id="69848839"/>
<accession>D1PBM7</accession>
<dbReference type="Proteomes" id="UP000004477">
    <property type="component" value="Unassembled WGS sequence"/>
</dbReference>
<keyword evidence="2" id="KW-1185">Reference proteome</keyword>
<name>D1PBM7_9BACT</name>
<evidence type="ECO:0000313" key="1">
    <source>
        <dbReference type="EMBL" id="EFB35703.1"/>
    </source>
</evidence>
<dbReference type="STRING" id="537011.PREVCOP_04607"/>
<protein>
    <submittedName>
        <fullName evidence="1">Uncharacterized protein</fullName>
    </submittedName>
</protein>
<sequence length="183" mass="21599">MANRIFRYIDDWASIRLVDSFVKDNKAGTGNGEASLYLGSKNDPDIFSFFGVEAFDVHCVLMRDEVLDYLDSVKQEYINHRFNYRNEVSLDTWRVLYEEVKLLPEELNFDLTRKRLNDKNGRVYAQELTYKRSNPDINKAPKAYTYNLIRRIAIPEVTFLMLTKMGENDSEMYAKVYYDPENE</sequence>
<dbReference type="EMBL" id="ACBX02000012">
    <property type="protein sequence ID" value="EFB35703.1"/>
    <property type="molecule type" value="Genomic_DNA"/>
</dbReference>